<proteinExistence type="predicted"/>
<dbReference type="GO" id="GO:0005634">
    <property type="term" value="C:nucleus"/>
    <property type="evidence" value="ECO:0007669"/>
    <property type="project" value="UniProtKB-SubCell"/>
</dbReference>
<feature type="compositionally biased region" description="Basic residues" evidence="1">
    <location>
        <begin position="825"/>
        <end position="834"/>
    </location>
</feature>
<dbReference type="Proteomes" id="UP000673691">
    <property type="component" value="Unassembled WGS sequence"/>
</dbReference>
<evidence type="ECO:0000313" key="4">
    <source>
        <dbReference type="Proteomes" id="UP000673691"/>
    </source>
</evidence>
<sequence>MAGDNNERIRCIRSVSLVRTFHFDRTKLTGTTCRVAPEKCAAAFPGVFAMIFPGLQSSSQTIIEFSAKCLAELFPICVTDAMIIEAAASCEHRQSHAAQKKKQTRTPLETVVAACEQGLGFRFKCGWAGVLLIIRALFARLGRSATPILSKMILMLDDLRPELQEVEDATIKLDIDSTLAAAARAVKPAAFLKTLPLNLDREKDAKARGRAYLLPLLKDARLSECDLAYFSNALLPLSDSLRAKAAACAEENRVIQAKVYETLAQQIWSLFPEFCNLPSDVSAAMTPAFVERTASELYGSPVLRPALCQGFYLLIDKALVVVGENVADEEVLRRQSDVEHMAKFATNMLSVLFNVFSQTPADSRGHVVEAIRARYAVSERNLRGADAAFRLLTLCRSSGLVRVVDVMQDIQATFRKVTTVLADALANLEKPSNDATFRPAHTMLDLALLMIPYLEVPLVTSLFSLVVPLLVSETAAEDPILQKKAYKVLRAIGDIEALKIGVLQSNIADIQKKLIDSSEVTTASAKKDRLLFMIQVVSLLPASDLSLIPSLVSEAVVSTKEVNERARNVAYDLLVAMGRRMSSGGVIVRSNIDAMCDAGENGQEHEAQTVPATIDEYFTMVVAGLAGSTAHMVSATIMALSRLLFEFKDSLGKALVHQLISTMHLFVMGNNKEMVRAALGFAKVITVSLPVDTLQPHLPQLITGILAWSNEHNSHFKSKVRHIFERLMRRFGYDAVQSHVPEESKKLVVNIKKRKERAKRKKNAAAAAAAADSDDDQGHAAHKRLPGSASGDAYEDVLYGSESEIDDTEDEDEEMASSAAAISAKGKKGPKKAQNKNADQWIKEDEDAPLDFLDHKVVSRRGRGDLASSFATGDDGRLVFAESESEDEAGAATASASIAAKEIANGYYEAVTSKDGFTRTSKNRIKFDNRKRGRDDDAEPMDIDQPDPPAGGVAGRKKRHQGRQQKAERIGQGYKAKVSLRFFSFFFFMVGGATKRTKR</sequence>
<evidence type="ECO:0000259" key="2">
    <source>
        <dbReference type="Pfam" id="PF08161"/>
    </source>
</evidence>
<gene>
    <name evidence="3" type="ORF">BJ554DRAFT_6011</name>
</gene>
<organism evidence="3 4">
    <name type="scientific">Olpidium bornovanus</name>
    <dbReference type="NCBI Taxonomy" id="278681"/>
    <lineage>
        <taxon>Eukaryota</taxon>
        <taxon>Fungi</taxon>
        <taxon>Fungi incertae sedis</taxon>
        <taxon>Olpidiomycota</taxon>
        <taxon>Olpidiomycotina</taxon>
        <taxon>Olpidiomycetes</taxon>
        <taxon>Olpidiales</taxon>
        <taxon>Olpidiaceae</taxon>
        <taxon>Olpidium</taxon>
    </lineage>
</organism>
<evidence type="ECO:0000256" key="1">
    <source>
        <dbReference type="SAM" id="MobiDB-lite"/>
    </source>
</evidence>
<name>A0A8H7ZY82_9FUNG</name>
<protein>
    <submittedName>
        <fullName evidence="3">NUC173 domain-containing protein</fullName>
    </submittedName>
</protein>
<dbReference type="InterPro" id="IPR016024">
    <property type="entry name" value="ARM-type_fold"/>
</dbReference>
<comment type="caution">
    <text evidence="3">The sequence shown here is derived from an EMBL/GenBank/DDBJ whole genome shotgun (WGS) entry which is preliminary data.</text>
</comment>
<feature type="compositionally biased region" description="Basic residues" evidence="1">
    <location>
        <begin position="753"/>
        <end position="763"/>
    </location>
</feature>
<feature type="region of interest" description="Disordered" evidence="1">
    <location>
        <begin position="805"/>
        <end position="838"/>
    </location>
</feature>
<dbReference type="OrthoDB" id="2192888at2759"/>
<dbReference type="SUPFAM" id="SSF48371">
    <property type="entry name" value="ARM repeat"/>
    <property type="match status" value="1"/>
</dbReference>
<dbReference type="EMBL" id="JAEFCI010003197">
    <property type="protein sequence ID" value="KAG5461743.1"/>
    <property type="molecule type" value="Genomic_DNA"/>
</dbReference>
<feature type="domain" description="RRP12 HEAT" evidence="2">
    <location>
        <begin position="56"/>
        <end position="359"/>
    </location>
</feature>
<feature type="region of interest" description="Disordered" evidence="1">
    <location>
        <begin position="922"/>
        <end position="971"/>
    </location>
</feature>
<accession>A0A8H7ZY82</accession>
<feature type="compositionally biased region" description="Acidic residues" evidence="1">
    <location>
        <begin position="805"/>
        <end position="815"/>
    </location>
</feature>
<dbReference type="PANTHER" id="PTHR48287:SF1">
    <property type="entry name" value="ARM REPEAT SUPERFAMILY PROTEIN"/>
    <property type="match status" value="1"/>
</dbReference>
<dbReference type="AlphaFoldDB" id="A0A8H7ZY82"/>
<dbReference type="PANTHER" id="PTHR48287">
    <property type="entry name" value="ARM REPEAT SUPERFAMILY PROTEIN"/>
    <property type="match status" value="1"/>
</dbReference>
<dbReference type="InterPro" id="IPR052087">
    <property type="entry name" value="RRP12"/>
</dbReference>
<evidence type="ECO:0000313" key="3">
    <source>
        <dbReference type="EMBL" id="KAG5461743.1"/>
    </source>
</evidence>
<dbReference type="Pfam" id="PF08161">
    <property type="entry name" value="RRP12_HEAT"/>
    <property type="match status" value="1"/>
</dbReference>
<feature type="region of interest" description="Disordered" evidence="1">
    <location>
        <begin position="753"/>
        <end position="793"/>
    </location>
</feature>
<dbReference type="InterPro" id="IPR012978">
    <property type="entry name" value="HEAT_RRP12"/>
</dbReference>
<feature type="compositionally biased region" description="Basic and acidic residues" evidence="1">
    <location>
        <begin position="925"/>
        <end position="935"/>
    </location>
</feature>
<keyword evidence="4" id="KW-1185">Reference proteome</keyword>
<reference evidence="3 4" key="1">
    <citation type="journal article" name="Sci. Rep.">
        <title>Genome-scale phylogenetic analyses confirm Olpidium as the closest living zoosporic fungus to the non-flagellated, terrestrial fungi.</title>
        <authorList>
            <person name="Chang Y."/>
            <person name="Rochon D."/>
            <person name="Sekimoto S."/>
            <person name="Wang Y."/>
            <person name="Chovatia M."/>
            <person name="Sandor L."/>
            <person name="Salamov A."/>
            <person name="Grigoriev I.V."/>
            <person name="Stajich J.E."/>
            <person name="Spatafora J.W."/>
        </authorList>
    </citation>
    <scope>NUCLEOTIDE SEQUENCE [LARGE SCALE GENOMIC DNA]</scope>
    <source>
        <strain evidence="3">S191</strain>
    </source>
</reference>
<feature type="compositionally biased region" description="Acidic residues" evidence="1">
    <location>
        <begin position="936"/>
        <end position="945"/>
    </location>
</feature>